<accession>A0A368FHZ4</accession>
<evidence type="ECO:0000256" key="1">
    <source>
        <dbReference type="SAM" id="Phobius"/>
    </source>
</evidence>
<sequence>MCSVMQTTGVIYGTIHYALIAFIYLSCFIVLYVIFNQMNRTRVPSADDLRRQRMLLAINGVSVVLASIPDFVVTLNEWKAPKIDDWIVGEFLLTPNFRSCIYLKCITLLT</sequence>
<name>A0A368FHZ4_ANCCA</name>
<evidence type="ECO:0000313" key="3">
    <source>
        <dbReference type="Proteomes" id="UP000252519"/>
    </source>
</evidence>
<gene>
    <name evidence="2" type="ORF">ANCCAN_22377</name>
</gene>
<proteinExistence type="predicted"/>
<reference evidence="2 3" key="1">
    <citation type="submission" date="2014-10" db="EMBL/GenBank/DDBJ databases">
        <title>Draft genome of the hookworm Ancylostoma caninum.</title>
        <authorList>
            <person name="Mitreva M."/>
        </authorList>
    </citation>
    <scope>NUCLEOTIDE SEQUENCE [LARGE SCALE GENOMIC DNA]</scope>
    <source>
        <strain evidence="2 3">Baltimore</strain>
    </source>
</reference>
<feature type="transmembrane region" description="Helical" evidence="1">
    <location>
        <begin position="15"/>
        <end position="35"/>
    </location>
</feature>
<dbReference type="AlphaFoldDB" id="A0A368FHZ4"/>
<comment type="caution">
    <text evidence="2">The sequence shown here is derived from an EMBL/GenBank/DDBJ whole genome shotgun (WGS) entry which is preliminary data.</text>
</comment>
<dbReference type="OrthoDB" id="5862307at2759"/>
<evidence type="ECO:0000313" key="2">
    <source>
        <dbReference type="EMBL" id="RCN31834.1"/>
    </source>
</evidence>
<keyword evidence="1" id="KW-1133">Transmembrane helix</keyword>
<protein>
    <submittedName>
        <fullName evidence="2">Uncharacterized protein</fullName>
    </submittedName>
</protein>
<keyword evidence="3" id="KW-1185">Reference proteome</keyword>
<keyword evidence="1" id="KW-0812">Transmembrane</keyword>
<feature type="transmembrane region" description="Helical" evidence="1">
    <location>
        <begin position="56"/>
        <end position="75"/>
    </location>
</feature>
<dbReference type="EMBL" id="JOJR01001207">
    <property type="protein sequence ID" value="RCN31834.1"/>
    <property type="molecule type" value="Genomic_DNA"/>
</dbReference>
<dbReference type="Proteomes" id="UP000252519">
    <property type="component" value="Unassembled WGS sequence"/>
</dbReference>
<organism evidence="2 3">
    <name type="scientific">Ancylostoma caninum</name>
    <name type="common">Dog hookworm</name>
    <dbReference type="NCBI Taxonomy" id="29170"/>
    <lineage>
        <taxon>Eukaryota</taxon>
        <taxon>Metazoa</taxon>
        <taxon>Ecdysozoa</taxon>
        <taxon>Nematoda</taxon>
        <taxon>Chromadorea</taxon>
        <taxon>Rhabditida</taxon>
        <taxon>Rhabditina</taxon>
        <taxon>Rhabditomorpha</taxon>
        <taxon>Strongyloidea</taxon>
        <taxon>Ancylostomatidae</taxon>
        <taxon>Ancylostomatinae</taxon>
        <taxon>Ancylostoma</taxon>
    </lineage>
</organism>
<keyword evidence="1" id="KW-0472">Membrane</keyword>